<evidence type="ECO:0000256" key="1">
    <source>
        <dbReference type="SAM" id="Phobius"/>
    </source>
</evidence>
<evidence type="ECO:0000313" key="4">
    <source>
        <dbReference type="Proteomes" id="UP000035346"/>
    </source>
</evidence>
<evidence type="ECO:0000313" key="2">
    <source>
        <dbReference type="EMBL" id="KLL42394.1"/>
    </source>
</evidence>
<gene>
    <name evidence="3" type="ORF">WA04_02200</name>
    <name evidence="2" type="ORF">WA04_02585</name>
</gene>
<protein>
    <submittedName>
        <fullName evidence="3">Uncharacterized protein</fullName>
    </submittedName>
</protein>
<dbReference type="EMBL" id="LBKL01000031">
    <property type="protein sequence ID" value="KLL42996.1"/>
    <property type="molecule type" value="Genomic_DNA"/>
</dbReference>
<dbReference type="EMBL" id="LBKL01000035">
    <property type="protein sequence ID" value="KLL42394.1"/>
    <property type="molecule type" value="Genomic_DNA"/>
</dbReference>
<name>A0A0H1UPU9_STRAG</name>
<sequence>MLIQLVFSFTIVITIGLDMITFRQTKKTIPAIILLYFFIFKHAKVSPRVASILDFPLNLV</sequence>
<accession>A0A0H1UPU9</accession>
<feature type="transmembrane region" description="Helical" evidence="1">
    <location>
        <begin position="6"/>
        <end position="22"/>
    </location>
</feature>
<keyword evidence="1" id="KW-0472">Membrane</keyword>
<organism evidence="3 4">
    <name type="scientific">Streptococcus agalactiae</name>
    <dbReference type="NCBI Taxonomy" id="1311"/>
    <lineage>
        <taxon>Bacteria</taxon>
        <taxon>Bacillati</taxon>
        <taxon>Bacillota</taxon>
        <taxon>Bacilli</taxon>
        <taxon>Lactobacillales</taxon>
        <taxon>Streptococcaceae</taxon>
        <taxon>Streptococcus</taxon>
    </lineage>
</organism>
<keyword evidence="1" id="KW-1133">Transmembrane helix</keyword>
<keyword evidence="1" id="KW-0812">Transmembrane</keyword>
<reference evidence="3 4" key="1">
    <citation type="journal article" date="2015" name="PLoS ONE">
        <title>Genomic analysis reveals the molecular basis for capsule loss in the group B streptococcus population.</title>
        <authorList>
            <consortium name="DEVANI Consortium"/>
            <person name="Rosini R."/>
            <person name="Campisi E."/>
            <person name="De Chiara M."/>
            <person name="Tettelin H."/>
            <person name="Rinaudo D."/>
            <person name="Toniolo C."/>
            <person name="Metruccio M."/>
            <person name="Guidotti S."/>
            <person name="Sorensen U.B."/>
            <person name="Kilian M."/>
            <person name="Ramirez M."/>
            <person name="Janulczyk R."/>
            <person name="Donati C."/>
            <person name="Grandi G."/>
            <person name="Margarit I."/>
        </authorList>
    </citation>
    <scope>NUCLEOTIDE SEQUENCE [LARGE SCALE GENOMIC DNA]</scope>
    <source>
        <strain evidence="3 4">DK-B-USS-215</strain>
    </source>
</reference>
<dbReference type="Proteomes" id="UP000035346">
    <property type="component" value="Unassembled WGS sequence"/>
</dbReference>
<evidence type="ECO:0000313" key="3">
    <source>
        <dbReference type="EMBL" id="KLL42996.1"/>
    </source>
</evidence>
<comment type="caution">
    <text evidence="3">The sequence shown here is derived from an EMBL/GenBank/DDBJ whole genome shotgun (WGS) entry which is preliminary data.</text>
</comment>
<dbReference type="AlphaFoldDB" id="A0A0H1UPU9"/>
<proteinExistence type="predicted"/>